<feature type="domain" description="DUF1746" evidence="3">
    <location>
        <begin position="29"/>
        <end position="93"/>
    </location>
</feature>
<dbReference type="InterPro" id="IPR038967">
    <property type="entry name" value="Dsc4-like"/>
</dbReference>
<dbReference type="Proteomes" id="UP000182444">
    <property type="component" value="Chromosome 1C"/>
</dbReference>
<evidence type="ECO:0000256" key="2">
    <source>
        <dbReference type="SAM" id="Phobius"/>
    </source>
</evidence>
<evidence type="ECO:0000313" key="6">
    <source>
        <dbReference type="Proteomes" id="UP000182444"/>
    </source>
</evidence>
<dbReference type="VEuPathDB" id="FungiDB:YALI0_C22726g"/>
<sequence>MNTATTSTSSSRDDDQNREPTYLPHLKKSIDVLTYTYIVAGYFCDSSSALLLMRVIPQFLFLGPRSLVAALRPPSYFGMLSYILFANIYAIIVLHGLLHQGAGSQLFVPSWTVSAPVGFPTLWRWLRGSAEMVPAPVVPSLDETSKLMNHIYPGGVPGVTEGTMVEYINPATRNHGGLLSFEFTGNVLESTGRLILSDLIILFLQLCLFSLIVMPHYKNSQSSDSTADDPLGQRLGTFSDESDESNSSQDPLLSGEETPLTPREQMIEDRISGRSVAGEIAIWPTISNVIRHRNVNRYHEEGEQENASESASTHSLQEVGDSPLRFMRFQDLEQQQPAPPQNNNDPNNPPQNFGDTQFRSNFMNRIGNWARSVGSNQQTGGQRLGTQPNEQ</sequence>
<feature type="region of interest" description="Disordered" evidence="1">
    <location>
        <begin position="335"/>
        <end position="391"/>
    </location>
</feature>
<reference evidence="4 6" key="1">
    <citation type="journal article" date="2016" name="PLoS ONE">
        <title>Sequence Assembly of Yarrowia lipolytica Strain W29/CLIB89 Shows Transposable Element Diversity.</title>
        <authorList>
            <person name="Magnan C."/>
            <person name="Yu J."/>
            <person name="Chang I."/>
            <person name="Jahn E."/>
            <person name="Kanomata Y."/>
            <person name="Wu J."/>
            <person name="Zeller M."/>
            <person name="Oakes M."/>
            <person name="Baldi P."/>
            <person name="Sandmeyer S."/>
        </authorList>
    </citation>
    <scope>NUCLEOTIDE SEQUENCE [LARGE SCALE GENOMIC DNA]</scope>
    <source>
        <strain evidence="4">CLIB89</strain>
        <strain evidence="6">CLIB89(W29)</strain>
    </source>
</reference>
<feature type="region of interest" description="Disordered" evidence="1">
    <location>
        <begin position="220"/>
        <end position="264"/>
    </location>
</feature>
<dbReference type="AlphaFoldDB" id="A0A1D8NCC1"/>
<feature type="compositionally biased region" description="Polar residues" evidence="1">
    <location>
        <begin position="373"/>
        <end position="391"/>
    </location>
</feature>
<feature type="transmembrane region" description="Helical" evidence="2">
    <location>
        <begin position="32"/>
        <end position="56"/>
    </location>
</feature>
<proteinExistence type="predicted"/>
<keyword evidence="2" id="KW-0472">Membrane</keyword>
<feature type="compositionally biased region" description="Low complexity" evidence="1">
    <location>
        <begin position="1"/>
        <end position="10"/>
    </location>
</feature>
<dbReference type="GO" id="GO:0044695">
    <property type="term" value="C:Dsc E3 ubiquitin ligase complex"/>
    <property type="evidence" value="ECO:0007669"/>
    <property type="project" value="InterPro"/>
</dbReference>
<gene>
    <name evidence="5" type="ORF">B0I71DRAFT_134283</name>
    <name evidence="4" type="ORF">YALI1_C31389g</name>
</gene>
<dbReference type="Proteomes" id="UP000256601">
    <property type="component" value="Unassembled WGS sequence"/>
</dbReference>
<protein>
    <recommendedName>
        <fullName evidence="3">DUF1746 domain-containing protein</fullName>
    </recommendedName>
</protein>
<dbReference type="InterPro" id="IPR013715">
    <property type="entry name" value="DUF1746"/>
</dbReference>
<feature type="transmembrane region" description="Helical" evidence="2">
    <location>
        <begin position="194"/>
        <end position="214"/>
    </location>
</feature>
<dbReference type="PANTHER" id="PTHR39405">
    <property type="entry name" value="DSC E3 UBIQUITIN LIGASE COMPLEX SUBUNIT 4"/>
    <property type="match status" value="1"/>
</dbReference>
<feature type="region of interest" description="Disordered" evidence="1">
    <location>
        <begin position="1"/>
        <end position="21"/>
    </location>
</feature>
<dbReference type="GeneID" id="2909671"/>
<feature type="compositionally biased region" description="Low complexity" evidence="1">
    <location>
        <begin position="341"/>
        <end position="352"/>
    </location>
</feature>
<evidence type="ECO:0000256" key="1">
    <source>
        <dbReference type="SAM" id="MobiDB-lite"/>
    </source>
</evidence>
<feature type="compositionally biased region" description="Polar residues" evidence="1">
    <location>
        <begin position="353"/>
        <end position="363"/>
    </location>
</feature>
<feature type="transmembrane region" description="Helical" evidence="2">
    <location>
        <begin position="76"/>
        <end position="94"/>
    </location>
</feature>
<dbReference type="VEuPathDB" id="FungiDB:YALI1_C31389g"/>
<dbReference type="EMBL" id="KZ859034">
    <property type="protein sequence ID" value="RDW24433.1"/>
    <property type="molecule type" value="Genomic_DNA"/>
</dbReference>
<keyword evidence="2" id="KW-0812">Transmembrane</keyword>
<dbReference type="GO" id="GO:0032933">
    <property type="term" value="P:SREBP signaling pathway"/>
    <property type="evidence" value="ECO:0007669"/>
    <property type="project" value="InterPro"/>
</dbReference>
<evidence type="ECO:0000313" key="7">
    <source>
        <dbReference type="Proteomes" id="UP000256601"/>
    </source>
</evidence>
<dbReference type="OrthoDB" id="5428737at2759"/>
<name>A0A1D8NCC1_YARLL</name>
<accession>A0A1D8NCC1</accession>
<dbReference type="GO" id="GO:0005783">
    <property type="term" value="C:endoplasmic reticulum"/>
    <property type="evidence" value="ECO:0007669"/>
    <property type="project" value="TreeGrafter"/>
</dbReference>
<evidence type="ECO:0000259" key="3">
    <source>
        <dbReference type="Pfam" id="PF08508"/>
    </source>
</evidence>
<dbReference type="PANTHER" id="PTHR39405:SF1">
    <property type="entry name" value="DSC E3 UBIQUITIN LIGASE COMPLEX SUBUNIT 4"/>
    <property type="match status" value="1"/>
</dbReference>
<evidence type="ECO:0000313" key="5">
    <source>
        <dbReference type="EMBL" id="RDW24433.1"/>
    </source>
</evidence>
<reference evidence="5 7" key="2">
    <citation type="submission" date="2018-07" db="EMBL/GenBank/DDBJ databases">
        <title>Draft Genome Assemblies for Five Robust Yarrowia lipolytica Strains Exhibiting High Lipid Production and Pentose Sugar Utilization and Sugar Alcohol Secretion from Undetoxified Lignocellulosic Biomass Hydrolysates.</title>
        <authorList>
            <consortium name="DOE Joint Genome Institute"/>
            <person name="Walker C."/>
            <person name="Ryu S."/>
            <person name="Na H."/>
            <person name="Zane M."/>
            <person name="LaButti K."/>
            <person name="Lipzen A."/>
            <person name="Haridas S."/>
            <person name="Barry K."/>
            <person name="Grigoriev I.V."/>
            <person name="Quarterman J."/>
            <person name="Slininger P."/>
            <person name="Dien B."/>
            <person name="Trinh C.T."/>
        </authorList>
    </citation>
    <scope>NUCLEOTIDE SEQUENCE [LARGE SCALE GENOMIC DNA]</scope>
    <source>
        <strain evidence="5 7">YB392</strain>
    </source>
</reference>
<organism evidence="4 6">
    <name type="scientific">Yarrowia lipolytica</name>
    <name type="common">Candida lipolytica</name>
    <dbReference type="NCBI Taxonomy" id="4952"/>
    <lineage>
        <taxon>Eukaryota</taxon>
        <taxon>Fungi</taxon>
        <taxon>Dikarya</taxon>
        <taxon>Ascomycota</taxon>
        <taxon>Saccharomycotina</taxon>
        <taxon>Dipodascomycetes</taxon>
        <taxon>Dipodascales</taxon>
        <taxon>Dipodascales incertae sedis</taxon>
        <taxon>Yarrowia</taxon>
    </lineage>
</organism>
<dbReference type="EMBL" id="CP017555">
    <property type="protein sequence ID" value="AOW03275.1"/>
    <property type="molecule type" value="Genomic_DNA"/>
</dbReference>
<keyword evidence="2" id="KW-1133">Transmembrane helix</keyword>
<dbReference type="KEGG" id="yli:2909671"/>
<evidence type="ECO:0000313" key="4">
    <source>
        <dbReference type="EMBL" id="AOW03275.1"/>
    </source>
</evidence>
<dbReference type="RefSeq" id="XP_502150.1">
    <property type="nucleotide sequence ID" value="XM_502150.1"/>
</dbReference>
<dbReference type="Pfam" id="PF08508">
    <property type="entry name" value="DUF1746"/>
    <property type="match status" value="1"/>
</dbReference>